<evidence type="ECO:0000313" key="3">
    <source>
        <dbReference type="Proteomes" id="UP001215231"/>
    </source>
</evidence>
<dbReference type="SUPFAM" id="SSF52540">
    <property type="entry name" value="P-loop containing nucleoside triphosphate hydrolases"/>
    <property type="match status" value="1"/>
</dbReference>
<accession>A0ABY7VI85</accession>
<organism evidence="2 3">
    <name type="scientific">Thalassomonas haliotis</name>
    <dbReference type="NCBI Taxonomy" id="485448"/>
    <lineage>
        <taxon>Bacteria</taxon>
        <taxon>Pseudomonadati</taxon>
        <taxon>Pseudomonadota</taxon>
        <taxon>Gammaproteobacteria</taxon>
        <taxon>Alteromonadales</taxon>
        <taxon>Colwelliaceae</taxon>
        <taxon>Thalassomonas</taxon>
    </lineage>
</organism>
<sequence>MNDTDMTKLMAAANTAFNCGRYNQAFAMLKKINNKQSLKNFNSVELQAKSLYNMDKPKRALTVYTDLLSLADNRKRRKTTWESIGKIHVELKNHPAAITAFQNCILEDDTISNAKNILLLCKLYRKNDNYQESEKLANKLLNWSDYFASALHQLILIAKNQNDKALILSRTHKLASHYRQLSPFYIYYSIQTFLALDATTEGRTLLSKAKILHGTPPWTVRLEAEFFFHDKQYPDVIRLLSDQLIKNLPSWIYKSLVFQLRGSANEKLKNYQQAFSDFSAMAKLVKAQVKHVNVQDDVEKYRKLNITSLPKSNEFQPKFQSVFMIGFPRSGTTLLDMILATQSEVVTLSETGAITAVILAFQEKLKKQYPQALTKLSNDEISLLRKVYYDYVAQLPQGEKINSDSIVIDKMPISTIHLPLILTLFPNARIIFSLRHPLDVCLSNFQQDYVLNQEMYYLIDFEDCIKRYRQVLSLFDDYQKNLKPDLIFIRYEDLVNDLYTEAERVFSFLNISQCDDYSLFHQQAKDKFIQTPSRNQVKQPLYKTSIYKWKNYQQNIEQYIPRVQEFIDRYGYNETSL</sequence>
<dbReference type="EMBL" id="CP059693">
    <property type="protein sequence ID" value="WDE13276.1"/>
    <property type="molecule type" value="Genomic_DNA"/>
</dbReference>
<dbReference type="Gene3D" id="3.40.50.300">
    <property type="entry name" value="P-loop containing nucleotide triphosphate hydrolases"/>
    <property type="match status" value="1"/>
</dbReference>
<dbReference type="PANTHER" id="PTHR12788">
    <property type="entry name" value="PROTEIN-TYROSINE SULFOTRANSFERASE 2"/>
    <property type="match status" value="1"/>
</dbReference>
<protein>
    <submittedName>
        <fullName evidence="2">Sulfotransferase</fullName>
    </submittedName>
</protein>
<keyword evidence="1" id="KW-0808">Transferase</keyword>
<dbReference type="InterPro" id="IPR026634">
    <property type="entry name" value="TPST-like"/>
</dbReference>
<reference evidence="2 3" key="1">
    <citation type="journal article" date="2022" name="Mar. Drugs">
        <title>Bioassay-Guided Fractionation Leads to the Detection of Cholic Acid Generated by the Rare Thalassomonas sp.</title>
        <authorList>
            <person name="Pheiffer F."/>
            <person name="Schneider Y.K."/>
            <person name="Hansen E.H."/>
            <person name="Andersen J.H."/>
            <person name="Isaksson J."/>
            <person name="Busche T."/>
            <person name="R C."/>
            <person name="Kalinowski J."/>
            <person name="Zyl L.V."/>
            <person name="Trindade M."/>
        </authorList>
    </citation>
    <scope>NUCLEOTIDE SEQUENCE [LARGE SCALE GENOMIC DNA]</scope>
    <source>
        <strain evidence="2 3">A5K-61T</strain>
    </source>
</reference>
<evidence type="ECO:0000256" key="1">
    <source>
        <dbReference type="ARBA" id="ARBA00022679"/>
    </source>
</evidence>
<gene>
    <name evidence="2" type="ORF">H3N35_07505</name>
</gene>
<name>A0ABY7VI85_9GAMM</name>
<dbReference type="SUPFAM" id="SSF48452">
    <property type="entry name" value="TPR-like"/>
    <property type="match status" value="1"/>
</dbReference>
<proteinExistence type="predicted"/>
<evidence type="ECO:0000313" key="2">
    <source>
        <dbReference type="EMBL" id="WDE13276.1"/>
    </source>
</evidence>
<dbReference type="InterPro" id="IPR027417">
    <property type="entry name" value="P-loop_NTPase"/>
</dbReference>
<dbReference type="Proteomes" id="UP001215231">
    <property type="component" value="Chromosome"/>
</dbReference>
<dbReference type="Gene3D" id="1.25.40.10">
    <property type="entry name" value="Tetratricopeptide repeat domain"/>
    <property type="match status" value="1"/>
</dbReference>
<dbReference type="RefSeq" id="WP_274053630.1">
    <property type="nucleotide sequence ID" value="NZ_CP059693.1"/>
</dbReference>
<dbReference type="InterPro" id="IPR011990">
    <property type="entry name" value="TPR-like_helical_dom_sf"/>
</dbReference>
<dbReference type="PANTHER" id="PTHR12788:SF10">
    <property type="entry name" value="PROTEIN-TYROSINE SULFOTRANSFERASE"/>
    <property type="match status" value="1"/>
</dbReference>
<keyword evidence="3" id="KW-1185">Reference proteome</keyword>
<dbReference type="Pfam" id="PF13469">
    <property type="entry name" value="Sulfotransfer_3"/>
    <property type="match status" value="1"/>
</dbReference>